<dbReference type="Proteomes" id="UP000177876">
    <property type="component" value="Unassembled WGS sequence"/>
</dbReference>
<evidence type="ECO:0000313" key="1">
    <source>
        <dbReference type="EMBL" id="OFW60130.1"/>
    </source>
</evidence>
<name>A0A1F2WTL8_9ACTN</name>
<comment type="caution">
    <text evidence="1">The sequence shown here is derived from an EMBL/GenBank/DDBJ whole genome shotgun (WGS) entry which is preliminary data.</text>
</comment>
<dbReference type="SUPFAM" id="SSF109604">
    <property type="entry name" value="HD-domain/PDEase-like"/>
    <property type="match status" value="1"/>
</dbReference>
<accession>A0A1F2WTL8</accession>
<dbReference type="EMBL" id="MELK01000006">
    <property type="protein sequence ID" value="OFW60130.1"/>
    <property type="molecule type" value="Genomic_DNA"/>
</dbReference>
<evidence type="ECO:0008006" key="3">
    <source>
        <dbReference type="Google" id="ProtNLM"/>
    </source>
</evidence>
<proteinExistence type="predicted"/>
<dbReference type="STRING" id="1797197.A2Y75_02260"/>
<reference evidence="1 2" key="1">
    <citation type="journal article" date="2016" name="Nat. Commun.">
        <title>Thousands of microbial genomes shed light on interconnected biogeochemical processes in an aquifer system.</title>
        <authorList>
            <person name="Anantharaman K."/>
            <person name="Brown C.T."/>
            <person name="Hug L.A."/>
            <person name="Sharon I."/>
            <person name="Castelle C.J."/>
            <person name="Probst A.J."/>
            <person name="Thomas B.C."/>
            <person name="Singh A."/>
            <person name="Wilkins M.J."/>
            <person name="Karaoz U."/>
            <person name="Brodie E.L."/>
            <person name="Williams K.H."/>
            <person name="Hubbard S.S."/>
            <person name="Banfield J.F."/>
        </authorList>
    </citation>
    <scope>NUCLEOTIDE SEQUENCE [LARGE SCALE GENOMIC DNA]</scope>
</reference>
<gene>
    <name evidence="1" type="ORF">A2Y75_02260</name>
</gene>
<sequence>MSGGEAELFLSMKRYDLAHAMTVAGRLRDDPILQKAALLHDAGKLSSNLGLITRWLYTMLELLMPRRLLSMVEEVDAEAVGQRPLERARSLSGSWKRGLYAQSHHGEIAAELLSGLGSEEDLIQMVACHQEDPSSERARRLRAVDDRF</sequence>
<dbReference type="Gene3D" id="1.10.3210.10">
    <property type="entry name" value="Hypothetical protein af1432"/>
    <property type="match status" value="1"/>
</dbReference>
<organism evidence="1 2">
    <name type="scientific">Candidatus Solincola sediminis</name>
    <dbReference type="NCBI Taxonomy" id="1797199"/>
    <lineage>
        <taxon>Bacteria</taxon>
        <taxon>Bacillati</taxon>
        <taxon>Actinomycetota</taxon>
        <taxon>Candidatus Geothermincolia</taxon>
        <taxon>Candidatus Geothermincolales</taxon>
        <taxon>Candidatus Geothermincolaceae</taxon>
        <taxon>Candidatus Solincola</taxon>
    </lineage>
</organism>
<dbReference type="AlphaFoldDB" id="A0A1F2WTL8"/>
<protein>
    <recommendedName>
        <fullName evidence="3">HD domain-containing protein</fullName>
    </recommendedName>
</protein>
<evidence type="ECO:0000313" key="2">
    <source>
        <dbReference type="Proteomes" id="UP000177876"/>
    </source>
</evidence>